<dbReference type="EMBL" id="CP137539">
    <property type="protein sequence ID" value="WOP55339.1"/>
    <property type="molecule type" value="Genomic_DNA"/>
</dbReference>
<protein>
    <submittedName>
        <fullName evidence="1">Uncharacterized protein</fullName>
    </submittedName>
</protein>
<reference evidence="1" key="1">
    <citation type="submission" date="2023-10" db="EMBL/GenBank/DDBJ databases">
        <title>Comparative Genomic Analysis of Tomato Bacterial Spot Xanthomonads Reveals A New Lineage of Xanthomonas euvesicatoria.</title>
        <authorList>
            <person name="Huang C.-J."/>
            <person name="Wu T.-L."/>
            <person name="Wu Y.-L."/>
            <person name="Wang R.-S."/>
            <person name="Lin Y.-C."/>
        </authorList>
    </citation>
    <scope>NUCLEOTIDE SEQUENCE</scope>
    <source>
        <strain evidence="1">T0319-01</strain>
    </source>
</reference>
<dbReference type="Proteomes" id="UP001304429">
    <property type="component" value="Chromosome"/>
</dbReference>
<dbReference type="AlphaFoldDB" id="A0AAX4FFC3"/>
<dbReference type="RefSeq" id="WP_317720289.1">
    <property type="nucleotide sequence ID" value="NZ_CP137539.1"/>
</dbReference>
<gene>
    <name evidence="1" type="ORF">R5577_13765</name>
</gene>
<name>A0AAX4FFC3_XANEU</name>
<evidence type="ECO:0000313" key="2">
    <source>
        <dbReference type="Proteomes" id="UP001304429"/>
    </source>
</evidence>
<proteinExistence type="predicted"/>
<sequence length="50" mass="5312">MRKPVDDAMRPGREGTDRTRVQVVWAAMSIARAVGLRPMDSAAAVVAACA</sequence>
<organism evidence="1 2">
    <name type="scientific">Xanthomonas euvesicatoria</name>
    <dbReference type="NCBI Taxonomy" id="456327"/>
    <lineage>
        <taxon>Bacteria</taxon>
        <taxon>Pseudomonadati</taxon>
        <taxon>Pseudomonadota</taxon>
        <taxon>Gammaproteobacteria</taxon>
        <taxon>Lysobacterales</taxon>
        <taxon>Lysobacteraceae</taxon>
        <taxon>Xanthomonas</taxon>
    </lineage>
</organism>
<accession>A0AAX4FFC3</accession>
<evidence type="ECO:0000313" key="1">
    <source>
        <dbReference type="EMBL" id="WOP55339.1"/>
    </source>
</evidence>